<name>A0AAE0BKR7_9CHLO</name>
<dbReference type="EMBL" id="LGRX02034222">
    <property type="protein sequence ID" value="KAK3238406.1"/>
    <property type="molecule type" value="Genomic_DNA"/>
</dbReference>
<dbReference type="Proteomes" id="UP001190700">
    <property type="component" value="Unassembled WGS sequence"/>
</dbReference>
<proteinExistence type="predicted"/>
<feature type="compositionally biased region" description="Basic and acidic residues" evidence="1">
    <location>
        <begin position="11"/>
        <end position="24"/>
    </location>
</feature>
<gene>
    <name evidence="2" type="ORF">CYMTET_51579</name>
</gene>
<evidence type="ECO:0000313" key="2">
    <source>
        <dbReference type="EMBL" id="KAK3238406.1"/>
    </source>
</evidence>
<evidence type="ECO:0000256" key="1">
    <source>
        <dbReference type="SAM" id="MobiDB-lite"/>
    </source>
</evidence>
<comment type="caution">
    <text evidence="2">The sequence shown here is derived from an EMBL/GenBank/DDBJ whole genome shotgun (WGS) entry which is preliminary data.</text>
</comment>
<feature type="region of interest" description="Disordered" evidence="1">
    <location>
        <begin position="1"/>
        <end position="24"/>
    </location>
</feature>
<organism evidence="2 3">
    <name type="scientific">Cymbomonas tetramitiformis</name>
    <dbReference type="NCBI Taxonomy" id="36881"/>
    <lineage>
        <taxon>Eukaryota</taxon>
        <taxon>Viridiplantae</taxon>
        <taxon>Chlorophyta</taxon>
        <taxon>Pyramimonadophyceae</taxon>
        <taxon>Pyramimonadales</taxon>
        <taxon>Pyramimonadaceae</taxon>
        <taxon>Cymbomonas</taxon>
    </lineage>
</organism>
<accession>A0AAE0BKR7</accession>
<reference evidence="2 3" key="1">
    <citation type="journal article" date="2015" name="Genome Biol. Evol.">
        <title>Comparative Genomics of a Bacterivorous Green Alga Reveals Evolutionary Causalities and Consequences of Phago-Mixotrophic Mode of Nutrition.</title>
        <authorList>
            <person name="Burns J.A."/>
            <person name="Paasch A."/>
            <person name="Narechania A."/>
            <person name="Kim E."/>
        </authorList>
    </citation>
    <scope>NUCLEOTIDE SEQUENCE [LARGE SCALE GENOMIC DNA]</scope>
    <source>
        <strain evidence="2 3">PLY_AMNH</strain>
    </source>
</reference>
<sequence length="157" mass="17876">MDSLATVQESLDEHATRTNAEKQELESLPLHAEMLLGYSRYQDFGEEVATEVLKNTRNTKLLEYIRGDEKLMETIFEEILLKMDGHLNVERCHVIKVLLGLSDHKYNMLKKLLSKTFDEDTGKWRPTALLKCGNTDINTSTLKSLGDRCETKKGGDS</sequence>
<protein>
    <submittedName>
        <fullName evidence="2">Uncharacterized protein</fullName>
    </submittedName>
</protein>
<dbReference type="AlphaFoldDB" id="A0AAE0BKR7"/>
<keyword evidence="3" id="KW-1185">Reference proteome</keyword>
<evidence type="ECO:0000313" key="3">
    <source>
        <dbReference type="Proteomes" id="UP001190700"/>
    </source>
</evidence>